<sequence>MAGMSMFLSLLGLLVAVKQIQTADPSIQDVTGKLGTTTLLQSVKEAKRQVDADFKQTQESLQERLANGTLSPADLLALSRQPSGKSKQAVKAANYLDVTLDLLKERLKEEIPGDFKLQDVLTSSQKQTIFKATGCAQQEKVTCDHEEESPYRTITGKCNNIRNPLWGVSNQPYARWLPQEYEDGISVPRGWTENKLYSGFPLPLVRAVSNEIVSFPNDDFTEDQQRSVMFMQWGQFVAHDLDLGLAEQTKDCRGTCDKDPPCFPIKLPASDPRNRSCLPFTQAARVCDSDFAARNQINVITSFLDASLVYGNDDKMAEVLRSSSGDGLMDVNRNFTDKGLAFLPFRSSLLSGGCIATDPENKIPCFLAGDFRADEMPDLTVLHTVFLREHNRLATELKRLNPQWGNEILYQEARKIVVAELQKITYRDYLPELLGPVSGSTLKHYWGYNSSVDPRISSVFTNGFRFGHTTVRPTVNRLDARYQLVSQMPLRKQFLAPWSVLKQGGIDPLLRGMLAKPAKLFKQDQFVVEGLRNHLFEQGGIGMDLPSMNMQRGRDHGLPGYNAWRGFCGLSQPRNETELAAVLRNPHLAEKFIKLYGTPDNIDLWVGGVAEPLETNARVGPLLSCIITLQFKNLRDGDRFWWENPGVFTPEQQKALDAASLSRIICDNTHLKEVPKNVFGANQYPQDFVSCNDIPRLSLFSWKKKGLASITSLSSKPAAYLGMMGSVVLLAIMQDFLLFISKCL</sequence>
<comment type="caution">
    <text evidence="1">The sequence shown here is derived from an EMBL/GenBank/DDBJ whole genome shotgun (WGS) entry which is preliminary data.</text>
</comment>
<reference evidence="1" key="1">
    <citation type="submission" date="2021-08" db="EMBL/GenBank/DDBJ databases">
        <title>The first chromosome-level gecko genome reveals the dynamic sex chromosomes of Neotropical dwarf geckos (Sphaerodactylidae: Sphaerodactylus).</title>
        <authorList>
            <person name="Pinto B.J."/>
            <person name="Keating S.E."/>
            <person name="Gamble T."/>
        </authorList>
    </citation>
    <scope>NUCLEOTIDE SEQUENCE</scope>
    <source>
        <strain evidence="1">TG3544</strain>
    </source>
</reference>
<gene>
    <name evidence="1" type="ORF">K3G42_007584</name>
</gene>
<evidence type="ECO:0000313" key="1">
    <source>
        <dbReference type="EMBL" id="KAH7990474.1"/>
    </source>
</evidence>
<dbReference type="Proteomes" id="UP000827872">
    <property type="component" value="Linkage Group LG16"/>
</dbReference>
<proteinExistence type="predicted"/>
<name>A0ACB8EDC7_9SAUR</name>
<dbReference type="EMBL" id="CM037629">
    <property type="protein sequence ID" value="KAH7990474.1"/>
    <property type="molecule type" value="Genomic_DNA"/>
</dbReference>
<accession>A0ACB8EDC7</accession>
<evidence type="ECO:0000313" key="2">
    <source>
        <dbReference type="Proteomes" id="UP000827872"/>
    </source>
</evidence>
<keyword evidence="2" id="KW-1185">Reference proteome</keyword>
<organism evidence="1 2">
    <name type="scientific">Sphaerodactylus townsendi</name>
    <dbReference type="NCBI Taxonomy" id="933632"/>
    <lineage>
        <taxon>Eukaryota</taxon>
        <taxon>Metazoa</taxon>
        <taxon>Chordata</taxon>
        <taxon>Craniata</taxon>
        <taxon>Vertebrata</taxon>
        <taxon>Euteleostomi</taxon>
        <taxon>Lepidosauria</taxon>
        <taxon>Squamata</taxon>
        <taxon>Bifurcata</taxon>
        <taxon>Gekkota</taxon>
        <taxon>Sphaerodactylidae</taxon>
        <taxon>Sphaerodactylus</taxon>
    </lineage>
</organism>
<protein>
    <submittedName>
        <fullName evidence="1">Uncharacterized protein</fullName>
    </submittedName>
</protein>